<proteinExistence type="predicted"/>
<gene>
    <name evidence="2" type="ORF">RFI_28104</name>
</gene>
<evidence type="ECO:0000313" key="2">
    <source>
        <dbReference type="EMBL" id="ETO09279.1"/>
    </source>
</evidence>
<feature type="non-terminal residue" evidence="2">
    <location>
        <position position="212"/>
    </location>
</feature>
<evidence type="ECO:0000256" key="1">
    <source>
        <dbReference type="SAM" id="MobiDB-lite"/>
    </source>
</evidence>
<keyword evidence="3" id="KW-1185">Reference proteome</keyword>
<dbReference type="EMBL" id="ASPP01024179">
    <property type="protein sequence ID" value="ETO09279.1"/>
    <property type="molecule type" value="Genomic_DNA"/>
</dbReference>
<feature type="compositionally biased region" description="Polar residues" evidence="1">
    <location>
        <begin position="25"/>
        <end position="34"/>
    </location>
</feature>
<comment type="caution">
    <text evidence="2">The sequence shown here is derived from an EMBL/GenBank/DDBJ whole genome shotgun (WGS) entry which is preliminary data.</text>
</comment>
<organism evidence="2 3">
    <name type="scientific">Reticulomyxa filosa</name>
    <dbReference type="NCBI Taxonomy" id="46433"/>
    <lineage>
        <taxon>Eukaryota</taxon>
        <taxon>Sar</taxon>
        <taxon>Rhizaria</taxon>
        <taxon>Retaria</taxon>
        <taxon>Foraminifera</taxon>
        <taxon>Monothalamids</taxon>
        <taxon>Reticulomyxidae</taxon>
        <taxon>Reticulomyxa</taxon>
    </lineage>
</organism>
<accession>X6M5S3</accession>
<name>X6M5S3_RETFI</name>
<protein>
    <submittedName>
        <fullName evidence="2">Uncharacterized protein</fullName>
    </submittedName>
</protein>
<sequence>MSDESQLVDAPEQMMESEPSPAAQEPTNCSQEVASCSAEPERNGKVKKKRTQKKDQVKYEGSGSNFKTGIVKITESTQSRRQAIIDLASSGRTAVDIQPAPMYDVESITKRSIGVIDEVDKGLFKDDNNRENYIKLVKDLCAFHVTTALDWNKKIKILCKEHKLNFFPKKPALRKTYILMRLNGILEEKNDELEQFLVTKAMRSQSGVLVIT</sequence>
<dbReference type="Proteomes" id="UP000023152">
    <property type="component" value="Unassembled WGS sequence"/>
</dbReference>
<dbReference type="AlphaFoldDB" id="X6M5S3"/>
<feature type="region of interest" description="Disordered" evidence="1">
    <location>
        <begin position="1"/>
        <end position="60"/>
    </location>
</feature>
<evidence type="ECO:0000313" key="3">
    <source>
        <dbReference type="Proteomes" id="UP000023152"/>
    </source>
</evidence>
<reference evidence="2 3" key="1">
    <citation type="journal article" date="2013" name="Curr. Biol.">
        <title>The Genome of the Foraminiferan Reticulomyxa filosa.</title>
        <authorList>
            <person name="Glockner G."/>
            <person name="Hulsmann N."/>
            <person name="Schleicher M."/>
            <person name="Noegel A.A."/>
            <person name="Eichinger L."/>
            <person name="Gallinger C."/>
            <person name="Pawlowski J."/>
            <person name="Sierra R."/>
            <person name="Euteneuer U."/>
            <person name="Pillet L."/>
            <person name="Moustafa A."/>
            <person name="Platzer M."/>
            <person name="Groth M."/>
            <person name="Szafranski K."/>
            <person name="Schliwa M."/>
        </authorList>
    </citation>
    <scope>NUCLEOTIDE SEQUENCE [LARGE SCALE GENOMIC DNA]</scope>
</reference>